<name>A0A1Y1Z6I1_9PLEO</name>
<dbReference type="GO" id="GO:0043386">
    <property type="term" value="P:mycotoxin biosynthetic process"/>
    <property type="evidence" value="ECO:0007669"/>
    <property type="project" value="InterPro"/>
</dbReference>
<dbReference type="OrthoDB" id="3687641at2759"/>
<keyword evidence="2" id="KW-1133">Transmembrane helix</keyword>
<sequence>MPRLQYYYTTRSWRTSPTLTQQSKYRRRGMVRIVGRKLEQEEEDEEEEASLLEFDERRESEAHTPVCVRSWVFSAPQLVLWCIFTSLLSAAFGGLVTWILIRALNLYPRNSLEVYSPAHNAVRYSERPMGFDDTLYPNPFIGDPRPELDQAWSQLLSSTYFRVTSEEFSKFGLNRSTLGVVGSGEKVISFSVYHELHCLKTLYRWIHKDHYFASLSEDSDEYNFQRWHTEHCISYLRQATMCKASLSPVTLDWFEAVSGQPRPRPNTHSPQSCMDWTSLNSWTEKRKIDLYDLDSLADMPGRGW</sequence>
<evidence type="ECO:0000256" key="1">
    <source>
        <dbReference type="ARBA" id="ARBA00035112"/>
    </source>
</evidence>
<keyword evidence="4" id="KW-1185">Reference proteome</keyword>
<evidence type="ECO:0000256" key="2">
    <source>
        <dbReference type="SAM" id="Phobius"/>
    </source>
</evidence>
<dbReference type="PANTHER" id="PTHR33365">
    <property type="entry name" value="YALI0B05434P"/>
    <property type="match status" value="1"/>
</dbReference>
<comment type="caution">
    <text evidence="3">The sequence shown here is derived from an EMBL/GenBank/DDBJ whole genome shotgun (WGS) entry which is preliminary data.</text>
</comment>
<dbReference type="Proteomes" id="UP000193144">
    <property type="component" value="Unassembled WGS sequence"/>
</dbReference>
<reference evidence="3 4" key="1">
    <citation type="submission" date="2016-07" db="EMBL/GenBank/DDBJ databases">
        <title>Pervasive Adenine N6-methylation of Active Genes in Fungi.</title>
        <authorList>
            <consortium name="DOE Joint Genome Institute"/>
            <person name="Mondo S.J."/>
            <person name="Dannebaum R.O."/>
            <person name="Kuo R.C."/>
            <person name="Labutti K."/>
            <person name="Haridas S."/>
            <person name="Kuo A."/>
            <person name="Salamov A."/>
            <person name="Ahrendt S.R."/>
            <person name="Lipzen A."/>
            <person name="Sullivan W."/>
            <person name="Andreopoulos W.B."/>
            <person name="Clum A."/>
            <person name="Lindquist E."/>
            <person name="Daum C."/>
            <person name="Ramamoorthy G.K."/>
            <person name="Gryganskyi A."/>
            <person name="Culley D."/>
            <person name="Magnuson J.K."/>
            <person name="James T.Y."/>
            <person name="O'Malley M.A."/>
            <person name="Stajich J.E."/>
            <person name="Spatafora J.W."/>
            <person name="Visel A."/>
            <person name="Grigoriev I.V."/>
        </authorList>
    </citation>
    <scope>NUCLEOTIDE SEQUENCE [LARGE SCALE GENOMIC DNA]</scope>
    <source>
        <strain evidence="3 4">CBS 115471</strain>
    </source>
</reference>
<dbReference type="Pfam" id="PF11807">
    <property type="entry name" value="UstYa"/>
    <property type="match status" value="1"/>
</dbReference>
<evidence type="ECO:0008006" key="5">
    <source>
        <dbReference type="Google" id="ProtNLM"/>
    </source>
</evidence>
<dbReference type="InterPro" id="IPR021765">
    <property type="entry name" value="UstYa-like"/>
</dbReference>
<keyword evidence="2" id="KW-0812">Transmembrane</keyword>
<protein>
    <recommendedName>
        <fullName evidence="5">Tat pathway signal sequence</fullName>
    </recommendedName>
</protein>
<keyword evidence="2" id="KW-0472">Membrane</keyword>
<accession>A0A1Y1Z6I1</accession>
<dbReference type="AlphaFoldDB" id="A0A1Y1Z6I1"/>
<organism evidence="3 4">
    <name type="scientific">Clohesyomyces aquaticus</name>
    <dbReference type="NCBI Taxonomy" id="1231657"/>
    <lineage>
        <taxon>Eukaryota</taxon>
        <taxon>Fungi</taxon>
        <taxon>Dikarya</taxon>
        <taxon>Ascomycota</taxon>
        <taxon>Pezizomycotina</taxon>
        <taxon>Dothideomycetes</taxon>
        <taxon>Pleosporomycetidae</taxon>
        <taxon>Pleosporales</taxon>
        <taxon>Lindgomycetaceae</taxon>
        <taxon>Clohesyomyces</taxon>
    </lineage>
</organism>
<gene>
    <name evidence="3" type="ORF">BCR34DRAFT_590757</name>
</gene>
<comment type="similarity">
    <text evidence="1">Belongs to the ustYa family.</text>
</comment>
<dbReference type="PANTHER" id="PTHR33365:SF7">
    <property type="entry name" value="TAT PATHWAY SIGNAL SEQUENCE"/>
    <property type="match status" value="1"/>
</dbReference>
<evidence type="ECO:0000313" key="3">
    <source>
        <dbReference type="EMBL" id="ORY05912.1"/>
    </source>
</evidence>
<feature type="transmembrane region" description="Helical" evidence="2">
    <location>
        <begin position="78"/>
        <end position="101"/>
    </location>
</feature>
<evidence type="ECO:0000313" key="4">
    <source>
        <dbReference type="Proteomes" id="UP000193144"/>
    </source>
</evidence>
<dbReference type="EMBL" id="MCFA01000121">
    <property type="protein sequence ID" value="ORY05912.1"/>
    <property type="molecule type" value="Genomic_DNA"/>
</dbReference>
<proteinExistence type="inferred from homology"/>